<accession>A0A9D2J633</accession>
<name>A0A9D2J633_9MICO</name>
<proteinExistence type="predicted"/>
<evidence type="ECO:0000313" key="3">
    <source>
        <dbReference type="Proteomes" id="UP000824037"/>
    </source>
</evidence>
<dbReference type="Proteomes" id="UP000824037">
    <property type="component" value="Unassembled WGS sequence"/>
</dbReference>
<comment type="caution">
    <text evidence="2">The sequence shown here is derived from an EMBL/GenBank/DDBJ whole genome shotgun (WGS) entry which is preliminary data.</text>
</comment>
<sequence length="178" mass="19553">MSGSVHPALEAPRWAVRFYLRHLPWVLALMAVPATERFLGQLVERTAVTGVLAEVLTAAARVLLVVIAVQLGIRSDSAVGPLSRAVVSQRLDRFFATQWKPLLLQVLALSVAFLLLNLIPEHLVPALVEVGPMYWAVLLAVKNLTVIPLTLLWWVGLARHALTPHKVTKSRARVPDSS</sequence>
<feature type="transmembrane region" description="Helical" evidence="1">
    <location>
        <begin position="132"/>
        <end position="155"/>
    </location>
</feature>
<keyword evidence="1" id="KW-0812">Transmembrane</keyword>
<keyword evidence="1" id="KW-1133">Transmembrane helix</keyword>
<keyword evidence="1" id="KW-0472">Membrane</keyword>
<organism evidence="2 3">
    <name type="scientific">Candidatus Ruania gallistercoris</name>
    <dbReference type="NCBI Taxonomy" id="2838746"/>
    <lineage>
        <taxon>Bacteria</taxon>
        <taxon>Bacillati</taxon>
        <taxon>Actinomycetota</taxon>
        <taxon>Actinomycetes</taxon>
        <taxon>Micrococcales</taxon>
        <taxon>Ruaniaceae</taxon>
        <taxon>Ruania</taxon>
    </lineage>
</organism>
<dbReference type="EMBL" id="DXBY01000297">
    <property type="protein sequence ID" value="HIZ37507.1"/>
    <property type="molecule type" value="Genomic_DNA"/>
</dbReference>
<feature type="transmembrane region" description="Helical" evidence="1">
    <location>
        <begin position="51"/>
        <end position="73"/>
    </location>
</feature>
<feature type="transmembrane region" description="Helical" evidence="1">
    <location>
        <begin position="102"/>
        <end position="120"/>
    </location>
</feature>
<evidence type="ECO:0000256" key="1">
    <source>
        <dbReference type="SAM" id="Phobius"/>
    </source>
</evidence>
<gene>
    <name evidence="2" type="ORF">H9815_17150</name>
</gene>
<reference evidence="2" key="2">
    <citation type="submission" date="2021-04" db="EMBL/GenBank/DDBJ databases">
        <authorList>
            <person name="Gilroy R."/>
        </authorList>
    </citation>
    <scope>NUCLEOTIDE SEQUENCE</scope>
    <source>
        <strain evidence="2">ChiGjej4B4-7305</strain>
    </source>
</reference>
<reference evidence="2" key="1">
    <citation type="journal article" date="2021" name="PeerJ">
        <title>Extensive microbial diversity within the chicken gut microbiome revealed by metagenomics and culture.</title>
        <authorList>
            <person name="Gilroy R."/>
            <person name="Ravi A."/>
            <person name="Getino M."/>
            <person name="Pursley I."/>
            <person name="Horton D.L."/>
            <person name="Alikhan N.F."/>
            <person name="Baker D."/>
            <person name="Gharbi K."/>
            <person name="Hall N."/>
            <person name="Watson M."/>
            <person name="Adriaenssens E.M."/>
            <person name="Foster-Nyarko E."/>
            <person name="Jarju S."/>
            <person name="Secka A."/>
            <person name="Antonio M."/>
            <person name="Oren A."/>
            <person name="Chaudhuri R.R."/>
            <person name="La Ragione R."/>
            <person name="Hildebrand F."/>
            <person name="Pallen M.J."/>
        </authorList>
    </citation>
    <scope>NUCLEOTIDE SEQUENCE</scope>
    <source>
        <strain evidence="2">ChiGjej4B4-7305</strain>
    </source>
</reference>
<evidence type="ECO:0000313" key="2">
    <source>
        <dbReference type="EMBL" id="HIZ37507.1"/>
    </source>
</evidence>
<protein>
    <submittedName>
        <fullName evidence="2">Uncharacterized protein</fullName>
    </submittedName>
</protein>
<dbReference type="AlphaFoldDB" id="A0A9D2J633"/>